<dbReference type="KEGG" id="lcd:clem_01610"/>
<dbReference type="EMBL" id="CP016397">
    <property type="protein sequence ID" value="ASQ44886.1"/>
    <property type="molecule type" value="Genomic_DNA"/>
</dbReference>
<organism evidence="2 3">
    <name type="scientific">Legionella clemsonensis</name>
    <dbReference type="NCBI Taxonomy" id="1867846"/>
    <lineage>
        <taxon>Bacteria</taxon>
        <taxon>Pseudomonadati</taxon>
        <taxon>Pseudomonadota</taxon>
        <taxon>Gammaproteobacteria</taxon>
        <taxon>Legionellales</taxon>
        <taxon>Legionellaceae</taxon>
        <taxon>Legionella</taxon>
    </lineage>
</organism>
<dbReference type="AlphaFoldDB" id="A0A222NZ80"/>
<keyword evidence="3" id="KW-1185">Reference proteome</keyword>
<evidence type="ECO:0000256" key="1">
    <source>
        <dbReference type="SAM" id="MobiDB-lite"/>
    </source>
</evidence>
<reference evidence="3" key="1">
    <citation type="submission" date="2016-07" db="EMBL/GenBank/DDBJ databases">
        <authorList>
            <person name="Florea S."/>
            <person name="Webb J.S."/>
            <person name="Jaromczyk J."/>
            <person name="Schardl C.L."/>
        </authorList>
    </citation>
    <scope>NUCLEOTIDE SEQUENCE [LARGE SCALE GENOMIC DNA]</scope>
    <source>
        <strain evidence="3">CDC-D5610</strain>
    </source>
</reference>
<dbReference type="Gene3D" id="3.90.210.10">
    <property type="entry name" value="Heat-Labile Enterotoxin, subunit A"/>
    <property type="match status" value="1"/>
</dbReference>
<dbReference type="Proteomes" id="UP000201728">
    <property type="component" value="Chromosome"/>
</dbReference>
<proteinExistence type="predicted"/>
<accession>A0A222NZ80</accession>
<evidence type="ECO:0000313" key="3">
    <source>
        <dbReference type="Proteomes" id="UP000201728"/>
    </source>
</evidence>
<name>A0A222NZ80_9GAMM</name>
<feature type="region of interest" description="Disordered" evidence="1">
    <location>
        <begin position="502"/>
        <end position="532"/>
    </location>
</feature>
<feature type="compositionally biased region" description="Basic and acidic residues" evidence="1">
    <location>
        <begin position="504"/>
        <end position="514"/>
    </location>
</feature>
<gene>
    <name evidence="2" type="ORF">clem_01610</name>
</gene>
<evidence type="ECO:0000313" key="2">
    <source>
        <dbReference type="EMBL" id="ASQ44886.1"/>
    </source>
</evidence>
<dbReference type="SUPFAM" id="SSF56399">
    <property type="entry name" value="ADP-ribosylation"/>
    <property type="match status" value="1"/>
</dbReference>
<dbReference type="OrthoDB" id="5654075at2"/>
<protein>
    <submittedName>
        <fullName evidence="2">Uncharacterized protein</fullName>
    </submittedName>
</protein>
<dbReference type="RefSeq" id="WP_094090006.1">
    <property type="nucleotide sequence ID" value="NZ_CP016397.1"/>
</dbReference>
<sequence length="532" mass="60201">MIDQVKLNQLNQLLNLALKPENAKVFWKGLKKTLIIGVSTQPKHIEEMQKILLLASKDNAYFTNASFYLPFLKDIGQIAKKCTNEDNTSHSSVSKILQQLNDRRQPFTNRFYQILSPLAELSNKSEAEQNQLLDQICDQLIDLYSDNLNISSLPNTQIIQQRSVEKELKKALGINDNSKSLIYLYSNELPEHVFSHGFQAPGKKLALKGQGSALDINPENNQSRYLIVRHHLDLTKAKQYKYVYALDIPQATRIPADEFYLGKIPDSSLIAQAIEGRQVVGSFTLEENQARLQGKNIQKNPHYASGITLSNYPMSTKYSSKTRPTLLFRGDSRHFSGNPEKNTVRQFEGTHAELVKRKPSENLFKAGFTALVNFNDDAEKYVNSRQPTIFISTSDDITSCLKFPEESTGQDTRYVYIIYPPDSAINAQELTQSEHAKTDQEYLVPNHIPPSHIIGMCTITNGKLKCFDFNENTKVCVDKSTFVQQFIEPVLTKKETLNATKNQENIRGHGKNEEDISDTDIVGINPSSYTDL</sequence>